<reference evidence="1 2" key="1">
    <citation type="submission" date="2017-10" db="EMBL/GenBank/DDBJ databases">
        <title>Development of genomic resources for the powdery mildew, Erysiphe pulchra.</title>
        <authorList>
            <person name="Wadl P.A."/>
            <person name="Mack B.M."/>
            <person name="Moore G."/>
            <person name="Beltz S.B."/>
        </authorList>
    </citation>
    <scope>NUCLEOTIDE SEQUENCE [LARGE SCALE GENOMIC DNA]</scope>
    <source>
        <strain evidence="1">Cflorida</strain>
    </source>
</reference>
<accession>A0A2S4PKN8</accession>
<feature type="non-terminal residue" evidence="1">
    <location>
        <position position="390"/>
    </location>
</feature>
<name>A0A2S4PKN8_9PEZI</name>
<dbReference type="Proteomes" id="UP000237438">
    <property type="component" value="Unassembled WGS sequence"/>
</dbReference>
<sequence length="390" mass="45665">MGINILNDTDEDVLEFIRNRVEAYGIYEHQGDDLWWDFYDDFKEFTKAECFLRAGTEYPRRLKDILRKRGVYIPKDKKPSAGNLVALLNLDEPPVWPTTDKEYGRVIELMKPDHHRTQSTISSEKIKANYLEDHEVRKEIYPLSQIQPRKKMALPEQNPTILKVDPSIEYDEFRISIYKPHGFSQHLATLTKIYNESSNVTNIRHRLIAFHHSTHSRNIQEVQYLADDIQNILVASELLNGSVLYKYSGNGDTFDYKFDIFLRQCANADIPKNGLPNLFPILLKDDALDFYYSFYCDGQEHNLKNMCKNFKEKFEGVEHKRTLLANWNKLTFESIINHKDNIGKTTIQSLQTLTRRLTIMQHGLDINLRNNAFIHNKLVTAYETQPVFKN</sequence>
<proteinExistence type="predicted"/>
<dbReference type="OrthoDB" id="3600043at2759"/>
<comment type="caution">
    <text evidence="1">The sequence shown here is derived from an EMBL/GenBank/DDBJ whole genome shotgun (WGS) entry which is preliminary data.</text>
</comment>
<keyword evidence="2" id="KW-1185">Reference proteome</keyword>
<organism evidence="1 2">
    <name type="scientific">Erysiphe pulchra</name>
    <dbReference type="NCBI Taxonomy" id="225359"/>
    <lineage>
        <taxon>Eukaryota</taxon>
        <taxon>Fungi</taxon>
        <taxon>Dikarya</taxon>
        <taxon>Ascomycota</taxon>
        <taxon>Pezizomycotina</taxon>
        <taxon>Leotiomycetes</taxon>
        <taxon>Erysiphales</taxon>
        <taxon>Erysiphaceae</taxon>
        <taxon>Erysiphe</taxon>
    </lineage>
</organism>
<dbReference type="AlphaFoldDB" id="A0A2S4PKN8"/>
<evidence type="ECO:0000313" key="2">
    <source>
        <dbReference type="Proteomes" id="UP000237438"/>
    </source>
</evidence>
<protein>
    <submittedName>
        <fullName evidence="1">Uncharacterized protein</fullName>
    </submittedName>
</protein>
<gene>
    <name evidence="1" type="ORF">EPUL_005793</name>
</gene>
<dbReference type="EMBL" id="PEDP01002547">
    <property type="protein sequence ID" value="POS82600.1"/>
    <property type="molecule type" value="Genomic_DNA"/>
</dbReference>
<evidence type="ECO:0000313" key="1">
    <source>
        <dbReference type="EMBL" id="POS82600.1"/>
    </source>
</evidence>